<protein>
    <recommendedName>
        <fullName evidence="4">Ecp2 effector protein domain-containing protein</fullName>
    </recommendedName>
</protein>
<feature type="signal peptide" evidence="1">
    <location>
        <begin position="1"/>
        <end position="16"/>
    </location>
</feature>
<dbReference type="Proteomes" id="UP000799779">
    <property type="component" value="Unassembled WGS sequence"/>
</dbReference>
<name>A0A6A5WD96_9PLEO</name>
<organism evidence="2 3">
    <name type="scientific">Amniculicola lignicola CBS 123094</name>
    <dbReference type="NCBI Taxonomy" id="1392246"/>
    <lineage>
        <taxon>Eukaryota</taxon>
        <taxon>Fungi</taxon>
        <taxon>Dikarya</taxon>
        <taxon>Ascomycota</taxon>
        <taxon>Pezizomycotina</taxon>
        <taxon>Dothideomycetes</taxon>
        <taxon>Pleosporomycetidae</taxon>
        <taxon>Pleosporales</taxon>
        <taxon>Amniculicolaceae</taxon>
        <taxon>Amniculicola</taxon>
    </lineage>
</organism>
<accession>A0A6A5WD96</accession>
<sequence>MRYSILTTLFAVAVLGAPLASVNEIPNLRLYSRDVADQGDGLYIATTDASNKTAVEFTPLEELLKTEKRNIDARSPAPLNSLQARSLVPRETQCVNGYSSNLADLTQANKILIDNAGEGWREKGTWGWVHWGGETSFWCNYERNYLTRRTVYDMHVVITTRCQEHGYGLIVEMIFVMGKSIDR</sequence>
<reference evidence="2" key="1">
    <citation type="journal article" date="2020" name="Stud. Mycol.">
        <title>101 Dothideomycetes genomes: a test case for predicting lifestyles and emergence of pathogens.</title>
        <authorList>
            <person name="Haridas S."/>
            <person name="Albert R."/>
            <person name="Binder M."/>
            <person name="Bloem J."/>
            <person name="Labutti K."/>
            <person name="Salamov A."/>
            <person name="Andreopoulos B."/>
            <person name="Baker S."/>
            <person name="Barry K."/>
            <person name="Bills G."/>
            <person name="Bluhm B."/>
            <person name="Cannon C."/>
            <person name="Castanera R."/>
            <person name="Culley D."/>
            <person name="Daum C."/>
            <person name="Ezra D."/>
            <person name="Gonzalez J."/>
            <person name="Henrissat B."/>
            <person name="Kuo A."/>
            <person name="Liang C."/>
            <person name="Lipzen A."/>
            <person name="Lutzoni F."/>
            <person name="Magnuson J."/>
            <person name="Mondo S."/>
            <person name="Nolan M."/>
            <person name="Ohm R."/>
            <person name="Pangilinan J."/>
            <person name="Park H.-J."/>
            <person name="Ramirez L."/>
            <person name="Alfaro M."/>
            <person name="Sun H."/>
            <person name="Tritt A."/>
            <person name="Yoshinaga Y."/>
            <person name="Zwiers L.-H."/>
            <person name="Turgeon B."/>
            <person name="Goodwin S."/>
            <person name="Spatafora J."/>
            <person name="Crous P."/>
            <person name="Grigoriev I."/>
        </authorList>
    </citation>
    <scope>NUCLEOTIDE SEQUENCE</scope>
    <source>
        <strain evidence="2">CBS 123094</strain>
    </source>
</reference>
<keyword evidence="3" id="KW-1185">Reference proteome</keyword>
<dbReference type="EMBL" id="ML977598">
    <property type="protein sequence ID" value="KAF1999088.1"/>
    <property type="molecule type" value="Genomic_DNA"/>
</dbReference>
<feature type="chain" id="PRO_5025662313" description="Ecp2 effector protein domain-containing protein" evidence="1">
    <location>
        <begin position="17"/>
        <end position="183"/>
    </location>
</feature>
<evidence type="ECO:0000313" key="3">
    <source>
        <dbReference type="Proteomes" id="UP000799779"/>
    </source>
</evidence>
<evidence type="ECO:0000256" key="1">
    <source>
        <dbReference type="SAM" id="SignalP"/>
    </source>
</evidence>
<evidence type="ECO:0008006" key="4">
    <source>
        <dbReference type="Google" id="ProtNLM"/>
    </source>
</evidence>
<dbReference type="OrthoDB" id="4983399at2759"/>
<keyword evidence="1" id="KW-0732">Signal</keyword>
<evidence type="ECO:0000313" key="2">
    <source>
        <dbReference type="EMBL" id="KAF1999088.1"/>
    </source>
</evidence>
<proteinExistence type="predicted"/>
<gene>
    <name evidence="2" type="ORF">P154DRAFT_621147</name>
</gene>
<dbReference type="AlphaFoldDB" id="A0A6A5WD96"/>